<accession>X6PER5</accession>
<dbReference type="AlphaFoldDB" id="X6PER5"/>
<dbReference type="PANTHER" id="PTHR44019:SF8">
    <property type="entry name" value="POC1 CENTRIOLAR PROTEIN HOMOLOG"/>
    <property type="match status" value="1"/>
</dbReference>
<dbReference type="PROSITE" id="PS50082">
    <property type="entry name" value="WD_REPEATS_2"/>
    <property type="match status" value="3"/>
</dbReference>
<comment type="caution">
    <text evidence="4">The sequence shown here is derived from an EMBL/GenBank/DDBJ whole genome shotgun (WGS) entry which is preliminary data.</text>
</comment>
<dbReference type="SMART" id="SM00320">
    <property type="entry name" value="WD40"/>
    <property type="match status" value="3"/>
</dbReference>
<name>X6PER5_RETFI</name>
<evidence type="ECO:0000256" key="3">
    <source>
        <dbReference type="PROSITE-ProRule" id="PRU00221"/>
    </source>
</evidence>
<evidence type="ECO:0000256" key="1">
    <source>
        <dbReference type="ARBA" id="ARBA00022574"/>
    </source>
</evidence>
<evidence type="ECO:0000313" key="5">
    <source>
        <dbReference type="Proteomes" id="UP000023152"/>
    </source>
</evidence>
<protein>
    <submittedName>
        <fullName evidence="4">Uncharacterized protein</fullName>
    </submittedName>
</protein>
<evidence type="ECO:0000256" key="2">
    <source>
        <dbReference type="ARBA" id="ARBA00022737"/>
    </source>
</evidence>
<organism evidence="4 5">
    <name type="scientific">Reticulomyxa filosa</name>
    <dbReference type="NCBI Taxonomy" id="46433"/>
    <lineage>
        <taxon>Eukaryota</taxon>
        <taxon>Sar</taxon>
        <taxon>Rhizaria</taxon>
        <taxon>Retaria</taxon>
        <taxon>Foraminifera</taxon>
        <taxon>Monothalamids</taxon>
        <taxon>Reticulomyxidae</taxon>
        <taxon>Reticulomyxa</taxon>
    </lineage>
</organism>
<dbReference type="InterPro" id="IPR019775">
    <property type="entry name" value="WD40_repeat_CS"/>
</dbReference>
<evidence type="ECO:0000313" key="4">
    <source>
        <dbReference type="EMBL" id="ETO36534.1"/>
    </source>
</evidence>
<feature type="repeat" description="WD" evidence="3">
    <location>
        <begin position="101"/>
        <end position="150"/>
    </location>
</feature>
<dbReference type="InterPro" id="IPR015943">
    <property type="entry name" value="WD40/YVTN_repeat-like_dom_sf"/>
</dbReference>
<dbReference type="PROSITE" id="PS00678">
    <property type="entry name" value="WD_REPEATS_1"/>
    <property type="match status" value="2"/>
</dbReference>
<dbReference type="OrthoDB" id="1367865at2759"/>
<dbReference type="InterPro" id="IPR020472">
    <property type="entry name" value="WD40_PAC1"/>
</dbReference>
<dbReference type="PRINTS" id="PR00320">
    <property type="entry name" value="GPROTEINBRPT"/>
</dbReference>
<dbReference type="Gene3D" id="2.130.10.10">
    <property type="entry name" value="YVTN repeat-like/Quinoprotein amine dehydrogenase"/>
    <property type="match status" value="1"/>
</dbReference>
<gene>
    <name evidence="4" type="ORF">RFI_00528</name>
</gene>
<feature type="repeat" description="WD" evidence="3">
    <location>
        <begin position="30"/>
        <end position="56"/>
    </location>
</feature>
<keyword evidence="1 3" id="KW-0853">WD repeat</keyword>
<dbReference type="InterPro" id="IPR036322">
    <property type="entry name" value="WD40_repeat_dom_sf"/>
</dbReference>
<keyword evidence="2" id="KW-0677">Repeat</keyword>
<keyword evidence="5" id="KW-1185">Reference proteome</keyword>
<reference evidence="4 5" key="1">
    <citation type="journal article" date="2013" name="Curr. Biol.">
        <title>The Genome of the Foraminiferan Reticulomyxa filosa.</title>
        <authorList>
            <person name="Glockner G."/>
            <person name="Hulsmann N."/>
            <person name="Schleicher M."/>
            <person name="Noegel A.A."/>
            <person name="Eichinger L."/>
            <person name="Gallinger C."/>
            <person name="Pawlowski J."/>
            <person name="Sierra R."/>
            <person name="Euteneuer U."/>
            <person name="Pillet L."/>
            <person name="Moustafa A."/>
            <person name="Platzer M."/>
            <person name="Groth M."/>
            <person name="Szafranski K."/>
            <person name="Schliwa M."/>
        </authorList>
    </citation>
    <scope>NUCLEOTIDE SEQUENCE [LARGE SCALE GENOMIC DNA]</scope>
</reference>
<dbReference type="InterPro" id="IPR050505">
    <property type="entry name" value="WDR55/POC1"/>
</dbReference>
<dbReference type="EMBL" id="ASPP01000573">
    <property type="protein sequence ID" value="ETO36534.1"/>
    <property type="molecule type" value="Genomic_DNA"/>
</dbReference>
<dbReference type="PROSITE" id="PS50294">
    <property type="entry name" value="WD_REPEATS_REGION"/>
    <property type="match status" value="2"/>
</dbReference>
<dbReference type="InterPro" id="IPR001680">
    <property type="entry name" value="WD40_rpt"/>
</dbReference>
<dbReference type="Proteomes" id="UP000023152">
    <property type="component" value="Unassembled WGS sequence"/>
</dbReference>
<dbReference type="PANTHER" id="PTHR44019">
    <property type="entry name" value="WD REPEAT-CONTAINING PROTEIN 55"/>
    <property type="match status" value="1"/>
</dbReference>
<dbReference type="SUPFAM" id="SSF50978">
    <property type="entry name" value="WD40 repeat-like"/>
    <property type="match status" value="1"/>
</dbReference>
<feature type="repeat" description="WD" evidence="3">
    <location>
        <begin position="57"/>
        <end position="100"/>
    </location>
</feature>
<sequence length="227" mass="26369">MLKHQDHYIFSMDIKIGNNKKNNIGVIGGNGYTICSGSCDKTIRIWDIETTKKLNEFEGHADVVVSVKYGSNELFNTVLSGSEDSSVRLWDIRYDEQIHVFKGHTDIVYAVEYSPFVMKNSIGNSNVICSGSYDNTIRFWDIRANRKELYVIKGSDEDDGVCCLKFVSLIKKVNDNEQKSKVHLYYDMRKIIFHKTEFWYLILLRSKKCVLIKKMWNIMYITNCITL</sequence>
<dbReference type="Pfam" id="PF00400">
    <property type="entry name" value="WD40"/>
    <property type="match status" value="3"/>
</dbReference>
<proteinExistence type="predicted"/>